<dbReference type="PANTHER" id="PTHR22789">
    <property type="entry name" value="FUCULOSE PHOSPHATE ALDOLASE"/>
    <property type="match status" value="1"/>
</dbReference>
<evidence type="ECO:0000313" key="4">
    <source>
        <dbReference type="EMBL" id="MFD0312884.1"/>
    </source>
</evidence>
<organism evidence="4 5">
    <name type="scientific">Streptomyces flavalbus</name>
    <dbReference type="NCBI Taxonomy" id="2665155"/>
    <lineage>
        <taxon>Bacteria</taxon>
        <taxon>Bacillati</taxon>
        <taxon>Actinomycetota</taxon>
        <taxon>Actinomycetes</taxon>
        <taxon>Kitasatosporales</taxon>
        <taxon>Streptomycetaceae</taxon>
        <taxon>Streptomyces</taxon>
    </lineage>
</organism>
<dbReference type="InterPro" id="IPR050197">
    <property type="entry name" value="Aldolase_class_II_sugar_metab"/>
</dbReference>
<dbReference type="Proteomes" id="UP001597023">
    <property type="component" value="Unassembled WGS sequence"/>
</dbReference>
<keyword evidence="2" id="KW-0456">Lyase</keyword>
<evidence type="ECO:0000256" key="1">
    <source>
        <dbReference type="ARBA" id="ARBA00022723"/>
    </source>
</evidence>
<keyword evidence="5" id="KW-1185">Reference proteome</keyword>
<dbReference type="RefSeq" id="WP_381604465.1">
    <property type="nucleotide sequence ID" value="NZ_JBHTEB010000001.1"/>
</dbReference>
<dbReference type="InterPro" id="IPR001303">
    <property type="entry name" value="Aldolase_II/adducin_N"/>
</dbReference>
<dbReference type="SUPFAM" id="SSF53639">
    <property type="entry name" value="AraD/HMP-PK domain-like"/>
    <property type="match status" value="1"/>
</dbReference>
<dbReference type="InterPro" id="IPR036409">
    <property type="entry name" value="Aldolase_II/adducin_N_sf"/>
</dbReference>
<proteinExistence type="predicted"/>
<keyword evidence="1" id="KW-0479">Metal-binding</keyword>
<feature type="domain" description="Class II aldolase/adducin N-terminal" evidence="3">
    <location>
        <begin position="12"/>
        <end position="239"/>
    </location>
</feature>
<name>A0ABW2W5R3_9ACTN</name>
<accession>A0ABW2W5R3</accession>
<reference evidence="5" key="1">
    <citation type="journal article" date="2019" name="Int. J. Syst. Evol. Microbiol.">
        <title>The Global Catalogue of Microorganisms (GCM) 10K type strain sequencing project: providing services to taxonomists for standard genome sequencing and annotation.</title>
        <authorList>
            <consortium name="The Broad Institute Genomics Platform"/>
            <consortium name="The Broad Institute Genome Sequencing Center for Infectious Disease"/>
            <person name="Wu L."/>
            <person name="Ma J."/>
        </authorList>
    </citation>
    <scope>NUCLEOTIDE SEQUENCE [LARGE SCALE GENOMIC DNA]</scope>
    <source>
        <strain evidence="5">CGMCC 4.7400</strain>
    </source>
</reference>
<dbReference type="EMBL" id="JBHTEB010000001">
    <property type="protein sequence ID" value="MFD0312884.1"/>
    <property type="molecule type" value="Genomic_DNA"/>
</dbReference>
<dbReference type="SMART" id="SM01007">
    <property type="entry name" value="Aldolase_II"/>
    <property type="match status" value="1"/>
</dbReference>
<comment type="caution">
    <text evidence="4">The sequence shown here is derived from an EMBL/GenBank/DDBJ whole genome shotgun (WGS) entry which is preliminary data.</text>
</comment>
<evidence type="ECO:0000256" key="2">
    <source>
        <dbReference type="ARBA" id="ARBA00023239"/>
    </source>
</evidence>
<evidence type="ECO:0000313" key="5">
    <source>
        <dbReference type="Proteomes" id="UP001597023"/>
    </source>
</evidence>
<gene>
    <name evidence="4" type="ORF">ACFQZ6_01285</name>
</gene>
<dbReference type="Pfam" id="PF00596">
    <property type="entry name" value="Aldolase_II"/>
    <property type="match status" value="1"/>
</dbReference>
<protein>
    <submittedName>
        <fullName evidence="4">Class II aldolase/adducin family protein</fullName>
    </submittedName>
</protein>
<evidence type="ECO:0000259" key="3">
    <source>
        <dbReference type="SMART" id="SM01007"/>
    </source>
</evidence>
<sequence length="270" mass="28600">MPVPPSVPALLKEMGGAGARLDTLHACEAGAGNISVALPTPADLGETFPHTRAFDLPAATPALAGWTVLVTGSGQRLRDIAAAPTAAVAAVSIDTDGTALLRYADDRAWARPTSEFNSHLAVHDDHVGRRGLTGPHCVVHAQPPYLVALSHHGPADSARFSRRILRWEPETVVQLPEGVGFLDFMVPGSRQLQDASVAGLREARIVIWAKHGLLARSDDGPLKAVDLIEYAETGAMYEALNAQTGSPGEGLSDDELRAVIKAFDVRTTLY</sequence>
<dbReference type="Gene3D" id="3.40.225.10">
    <property type="entry name" value="Class II aldolase/adducin N-terminal domain"/>
    <property type="match status" value="1"/>
</dbReference>
<dbReference type="PANTHER" id="PTHR22789:SF0">
    <property type="entry name" value="3-OXO-TETRONATE 4-PHOSPHATE DECARBOXYLASE-RELATED"/>
    <property type="match status" value="1"/>
</dbReference>